<dbReference type="InterPro" id="IPR014746">
    <property type="entry name" value="Gln_synth/guanido_kin_cat_dom"/>
</dbReference>
<organism evidence="11">
    <name type="scientific">Amblyomma maculatum</name>
    <name type="common">Gulf Coast tick</name>
    <dbReference type="NCBI Taxonomy" id="34609"/>
    <lineage>
        <taxon>Eukaryota</taxon>
        <taxon>Metazoa</taxon>
        <taxon>Ecdysozoa</taxon>
        <taxon>Arthropoda</taxon>
        <taxon>Chelicerata</taxon>
        <taxon>Arachnida</taxon>
        <taxon>Acari</taxon>
        <taxon>Parasitiformes</taxon>
        <taxon>Ixodida</taxon>
        <taxon>Ixodoidea</taxon>
        <taxon>Ixodidae</taxon>
        <taxon>Amblyomminae</taxon>
        <taxon>Amblyomma</taxon>
    </lineage>
</organism>
<dbReference type="GO" id="GO:0005524">
    <property type="term" value="F:ATP binding"/>
    <property type="evidence" value="ECO:0007669"/>
    <property type="project" value="UniProtKB-KW"/>
</dbReference>
<dbReference type="SUPFAM" id="SSF55931">
    <property type="entry name" value="Glutamine synthetase/guanido kinase"/>
    <property type="match status" value="1"/>
</dbReference>
<dbReference type="AlphaFoldDB" id="G3MQZ5"/>
<evidence type="ECO:0000256" key="8">
    <source>
        <dbReference type="PROSITE-ProRule" id="PRU01331"/>
    </source>
</evidence>
<dbReference type="PROSITE" id="PS51987">
    <property type="entry name" value="GS_CATALYTIC"/>
    <property type="match status" value="1"/>
</dbReference>
<dbReference type="GO" id="GO:0006542">
    <property type="term" value="P:glutamine biosynthetic process"/>
    <property type="evidence" value="ECO:0007669"/>
    <property type="project" value="InterPro"/>
</dbReference>
<evidence type="ECO:0000256" key="5">
    <source>
        <dbReference type="ARBA" id="ARBA00022598"/>
    </source>
</evidence>
<name>G3MQZ5_AMBMU</name>
<sequence>MSTMATARQQVFEKYLKLDQPDDQVFCTYIFVDGLLENLRSKMRVLSYEPKTPEECPMSTFCGMGTFQWPDADVDSELFLAPVALFRDPFLGGRNKLVLCEVLNSDHQPNETNTRRPCKKAMEAAKDEDPWFGIEQEYVILERNGVPIGWPEDKQALKRGRDYFYAVGPDNIAGRMIADAHIKACAYAGVKLYGSNPEAFLSQWEYQIGPLPGVEAGDHLWISRYILQRVAEDFDVTISLEPVPFKIDPLPGGSGHINFSTKTSRCEGGLEWIKKALHKLELRHEQHLAAYDPRNDQSNDDRLHRGLNATPRREFLAGFSSKMVCVRVPRQTELDGRGYIEDRRPGANVEPYRAMQALVQTLVLEN</sequence>
<evidence type="ECO:0000256" key="9">
    <source>
        <dbReference type="RuleBase" id="RU000384"/>
    </source>
</evidence>
<dbReference type="InterPro" id="IPR008146">
    <property type="entry name" value="Gln_synth_cat_dom"/>
</dbReference>
<evidence type="ECO:0000256" key="6">
    <source>
        <dbReference type="ARBA" id="ARBA00022741"/>
    </source>
</evidence>
<reference evidence="11" key="1">
    <citation type="journal article" date="2011" name="PLoS ONE">
        <title>A deep insight into the sialotranscriptome of the gulf coast tick, Amblyomma maculatum.</title>
        <authorList>
            <person name="Karim S."/>
            <person name="Singh P."/>
            <person name="Ribeiro J.M."/>
        </authorList>
    </citation>
    <scope>NUCLEOTIDE SEQUENCE</scope>
    <source>
        <tissue evidence="11">Salivary gland</tissue>
    </source>
</reference>
<dbReference type="Pfam" id="PF00120">
    <property type="entry name" value="Gln-synt_C"/>
    <property type="match status" value="1"/>
</dbReference>
<feature type="domain" description="GS catalytic" evidence="10">
    <location>
        <begin position="114"/>
        <end position="366"/>
    </location>
</feature>
<dbReference type="EMBL" id="JO844296">
    <property type="protein sequence ID" value="AEO35913.1"/>
    <property type="molecule type" value="mRNA"/>
</dbReference>
<evidence type="ECO:0000256" key="3">
    <source>
        <dbReference type="ARBA" id="ARBA00012937"/>
    </source>
</evidence>
<dbReference type="SMART" id="SM01230">
    <property type="entry name" value="Gln-synt_C"/>
    <property type="match status" value="1"/>
</dbReference>
<keyword evidence="4" id="KW-0963">Cytoplasm</keyword>
<evidence type="ECO:0000256" key="4">
    <source>
        <dbReference type="ARBA" id="ARBA00022490"/>
    </source>
</evidence>
<evidence type="ECO:0000259" key="10">
    <source>
        <dbReference type="PROSITE" id="PS51987"/>
    </source>
</evidence>
<dbReference type="InterPro" id="IPR050292">
    <property type="entry name" value="Glutamine_Synthetase"/>
</dbReference>
<evidence type="ECO:0000256" key="7">
    <source>
        <dbReference type="ARBA" id="ARBA00022840"/>
    </source>
</evidence>
<accession>G3MQZ5</accession>
<dbReference type="GO" id="GO:0004356">
    <property type="term" value="F:glutamine synthetase activity"/>
    <property type="evidence" value="ECO:0007669"/>
    <property type="project" value="UniProtKB-EC"/>
</dbReference>
<comment type="subcellular location">
    <subcellularLocation>
        <location evidence="1">Cytoplasm</location>
    </subcellularLocation>
</comment>
<protein>
    <recommendedName>
        <fullName evidence="3">glutamine synthetase</fullName>
        <ecNumber evidence="3">6.3.1.2</ecNumber>
    </recommendedName>
</protein>
<evidence type="ECO:0000313" key="11">
    <source>
        <dbReference type="EMBL" id="AEO35913.1"/>
    </source>
</evidence>
<dbReference type="PANTHER" id="PTHR20852">
    <property type="entry name" value="GLUTAMINE SYNTHETASE"/>
    <property type="match status" value="1"/>
</dbReference>
<dbReference type="Gene3D" id="3.10.20.70">
    <property type="entry name" value="Glutamine synthetase, N-terminal domain"/>
    <property type="match status" value="1"/>
</dbReference>
<dbReference type="Gene3D" id="3.30.590.10">
    <property type="entry name" value="Glutamine synthetase/guanido kinase, catalytic domain"/>
    <property type="match status" value="1"/>
</dbReference>
<keyword evidence="6" id="KW-0547">Nucleotide-binding</keyword>
<dbReference type="GO" id="GO:0005737">
    <property type="term" value="C:cytoplasm"/>
    <property type="evidence" value="ECO:0007669"/>
    <property type="project" value="UniProtKB-SubCell"/>
</dbReference>
<proteinExistence type="evidence at transcript level"/>
<evidence type="ECO:0000256" key="2">
    <source>
        <dbReference type="ARBA" id="ARBA00009897"/>
    </source>
</evidence>
<dbReference type="InterPro" id="IPR036651">
    <property type="entry name" value="Gln_synt_N_sf"/>
</dbReference>
<dbReference type="PANTHER" id="PTHR20852:SF57">
    <property type="entry name" value="GLUTAMINE SYNTHETASE 2 CYTOPLASMIC"/>
    <property type="match status" value="1"/>
</dbReference>
<keyword evidence="7" id="KW-0067">ATP-binding</keyword>
<keyword evidence="5" id="KW-0436">Ligase</keyword>
<dbReference type="SUPFAM" id="SSF54368">
    <property type="entry name" value="Glutamine synthetase, N-terminal domain"/>
    <property type="match status" value="1"/>
</dbReference>
<comment type="similarity">
    <text evidence="2 8 9">Belongs to the glutamine synthetase family.</text>
</comment>
<evidence type="ECO:0000256" key="1">
    <source>
        <dbReference type="ARBA" id="ARBA00004496"/>
    </source>
</evidence>
<dbReference type="EC" id="6.3.1.2" evidence="3"/>
<dbReference type="FunFam" id="3.30.590.10:FF:000011">
    <property type="entry name" value="Glutamine synthetase"/>
    <property type="match status" value="1"/>
</dbReference>